<comment type="caution">
    <text evidence="1">The sequence shown here is derived from an EMBL/GenBank/DDBJ whole genome shotgun (WGS) entry which is preliminary data.</text>
</comment>
<dbReference type="AlphaFoldDB" id="A0A7K0FLC3"/>
<protein>
    <submittedName>
        <fullName evidence="1">Uncharacterized protein</fullName>
    </submittedName>
</protein>
<dbReference type="EMBL" id="WKJI01000001">
    <property type="protein sequence ID" value="MRX46602.1"/>
    <property type="molecule type" value="Genomic_DNA"/>
</dbReference>
<evidence type="ECO:0000313" key="2">
    <source>
        <dbReference type="Proteomes" id="UP000462931"/>
    </source>
</evidence>
<keyword evidence="2" id="KW-1185">Reference proteome</keyword>
<proteinExistence type="predicted"/>
<reference evidence="1 2" key="1">
    <citation type="submission" date="2019-11" db="EMBL/GenBank/DDBJ databases">
        <authorList>
            <person name="Cheng Q."/>
            <person name="Yang Z."/>
        </authorList>
    </citation>
    <scope>NUCLEOTIDE SEQUENCE [LARGE SCALE GENOMIC DNA]</scope>
    <source>
        <strain evidence="1 2">HX-22-1</strain>
    </source>
</reference>
<dbReference type="RefSeq" id="WP_154286678.1">
    <property type="nucleotide sequence ID" value="NZ_WKJI01000001.1"/>
</dbReference>
<name>A0A7K0FLC3_9SPHI</name>
<organism evidence="1 2">
    <name type="scientific">Pedobacter puniceum</name>
    <dbReference type="NCBI Taxonomy" id="2666136"/>
    <lineage>
        <taxon>Bacteria</taxon>
        <taxon>Pseudomonadati</taxon>
        <taxon>Bacteroidota</taxon>
        <taxon>Sphingobacteriia</taxon>
        <taxon>Sphingobacteriales</taxon>
        <taxon>Sphingobacteriaceae</taxon>
        <taxon>Pedobacter</taxon>
    </lineage>
</organism>
<dbReference type="Proteomes" id="UP000462931">
    <property type="component" value="Unassembled WGS sequence"/>
</dbReference>
<sequence>MSHTFHIPVLGLAYSVDTPLKVGRYGISSVASIVDDNLIERMRAYHATQNQENYTPIGDKEPNFRAKRITAYLNLMQDLLDKQFEALKQQVFEPGTDLTRYFELQPDHSVLKKTYLQMLNIQDDDLKAIVQRQLKEKMHKGAIDVNIMAKVDKLNNPINGEEQLSDALASLQGFAQSKLNAGVVLSAGMNPRLYAHLENFKDFYPDEHQKLQKTIILKVSDFRSALIQAKFLAKKGLWVSEFRIESGLNCGGHAFATDGYLLGPILEEFKVKRQEMLAELSAMYKNALIAKGYTGDIEIPRMKISVQGGIGTAEEDSFLLKHYELDATGWGSPFLLVPEATNVDEETLNNLAEATKEDFYISGSSPLGVPFNNFRKTTAEKLRLERIAKGKPGSPCTKKYLVSNTEFTKEPICTASRKYQNLKIKSLQNSDLSEQELQAKINEVTEKICLCEGLVTSAYLKNDMIKPKENKAVTICPGPNIAYFSGKFSLDEMVKHIYGKINLLAGIERSNIFINELNLYIEHLKKDISMSWQDLSDKKVKYYTKFREQLEQGINYYKQLIPEIQNQTDVYKNKMLKELQEAEERLKMMIFSTENA</sequence>
<gene>
    <name evidence="1" type="ORF">GJJ64_05320</name>
</gene>
<evidence type="ECO:0000313" key="1">
    <source>
        <dbReference type="EMBL" id="MRX46602.1"/>
    </source>
</evidence>
<accession>A0A7K0FLC3</accession>